<protein>
    <recommendedName>
        <fullName evidence="5">non-specific protein-tyrosine kinase</fullName>
        <ecNumber evidence="5">2.7.10.2</ecNumber>
    </recommendedName>
</protein>
<comment type="similarity">
    <text evidence="4">Belongs to the etk/wzc family.</text>
</comment>
<feature type="domain" description="AAA" evidence="18">
    <location>
        <begin position="262"/>
        <end position="393"/>
    </location>
</feature>
<evidence type="ECO:0000256" key="13">
    <source>
        <dbReference type="ARBA" id="ARBA00022989"/>
    </source>
</evidence>
<evidence type="ECO:0000256" key="12">
    <source>
        <dbReference type="ARBA" id="ARBA00022840"/>
    </source>
</evidence>
<dbReference type="PANTHER" id="PTHR32309">
    <property type="entry name" value="TYROSINE-PROTEIN KINASE"/>
    <property type="match status" value="1"/>
</dbReference>
<comment type="similarity">
    <text evidence="2">Belongs to the CpsC/CapA family.</text>
</comment>
<name>A0A7I7Y1B1_9MYCO</name>
<keyword evidence="14" id="KW-0472">Membrane</keyword>
<gene>
    <name evidence="19" type="ORF">MCNF_35160</name>
</gene>
<evidence type="ECO:0000256" key="3">
    <source>
        <dbReference type="ARBA" id="ARBA00007316"/>
    </source>
</evidence>
<dbReference type="Proteomes" id="UP000466931">
    <property type="component" value="Chromosome"/>
</dbReference>
<keyword evidence="10" id="KW-0547">Nucleotide-binding</keyword>
<dbReference type="InterPro" id="IPR025669">
    <property type="entry name" value="AAA_dom"/>
</dbReference>
<dbReference type="GO" id="GO:0004715">
    <property type="term" value="F:non-membrane spanning protein tyrosine kinase activity"/>
    <property type="evidence" value="ECO:0007669"/>
    <property type="project" value="UniProtKB-EC"/>
</dbReference>
<evidence type="ECO:0000259" key="17">
    <source>
        <dbReference type="Pfam" id="PF02706"/>
    </source>
</evidence>
<dbReference type="OrthoDB" id="9812433at2"/>
<dbReference type="SUPFAM" id="SSF52540">
    <property type="entry name" value="P-loop containing nucleoside triphosphate hydrolases"/>
    <property type="match status" value="1"/>
</dbReference>
<evidence type="ECO:0000256" key="7">
    <source>
        <dbReference type="ARBA" id="ARBA00022519"/>
    </source>
</evidence>
<reference evidence="19" key="1">
    <citation type="journal article" date="2019" name="Emerg. Microbes Infect.">
        <title>Comprehensive subspecies identification of 175 nontuberculous mycobacteria species based on 7547 genomic profiles.</title>
        <authorList>
            <person name="Matsumoto Y."/>
            <person name="Kinjo T."/>
            <person name="Motooka D."/>
            <person name="Nabeya D."/>
            <person name="Jung N."/>
            <person name="Uechi K."/>
            <person name="Horii T."/>
            <person name="Iida T."/>
            <person name="Fujita J."/>
            <person name="Nakamura S."/>
        </authorList>
    </citation>
    <scope>NUCLEOTIDE SEQUENCE [LARGE SCALE GENOMIC DNA]</scope>
    <source>
        <strain evidence="19">JCM 13671</strain>
    </source>
</reference>
<evidence type="ECO:0000256" key="5">
    <source>
        <dbReference type="ARBA" id="ARBA00011903"/>
    </source>
</evidence>
<keyword evidence="15" id="KW-0829">Tyrosine-protein kinase</keyword>
<evidence type="ECO:0000256" key="8">
    <source>
        <dbReference type="ARBA" id="ARBA00022679"/>
    </source>
</evidence>
<keyword evidence="11" id="KW-0418">Kinase</keyword>
<dbReference type="AlphaFoldDB" id="A0A7I7Y1B1"/>
<evidence type="ECO:0000256" key="2">
    <source>
        <dbReference type="ARBA" id="ARBA00006683"/>
    </source>
</evidence>
<comment type="catalytic activity">
    <reaction evidence="16">
        <text>L-tyrosyl-[protein] + ATP = O-phospho-L-tyrosyl-[protein] + ADP + H(+)</text>
        <dbReference type="Rhea" id="RHEA:10596"/>
        <dbReference type="Rhea" id="RHEA-COMP:10136"/>
        <dbReference type="Rhea" id="RHEA-COMP:20101"/>
        <dbReference type="ChEBI" id="CHEBI:15378"/>
        <dbReference type="ChEBI" id="CHEBI:30616"/>
        <dbReference type="ChEBI" id="CHEBI:46858"/>
        <dbReference type="ChEBI" id="CHEBI:61978"/>
        <dbReference type="ChEBI" id="CHEBI:456216"/>
        <dbReference type="EC" id="2.7.10.2"/>
    </reaction>
</comment>
<keyword evidence="12" id="KW-0067">ATP-binding</keyword>
<evidence type="ECO:0000256" key="16">
    <source>
        <dbReference type="ARBA" id="ARBA00051245"/>
    </source>
</evidence>
<dbReference type="GO" id="GO:0042802">
    <property type="term" value="F:identical protein binding"/>
    <property type="evidence" value="ECO:0007669"/>
    <property type="project" value="UniProtKB-ARBA"/>
</dbReference>
<dbReference type="RefSeq" id="WP_085148995.1">
    <property type="nucleotide sequence ID" value="NZ_AP022612.1"/>
</dbReference>
<evidence type="ECO:0000259" key="18">
    <source>
        <dbReference type="Pfam" id="PF13614"/>
    </source>
</evidence>
<dbReference type="Gene3D" id="3.40.50.300">
    <property type="entry name" value="P-loop containing nucleotide triphosphate hydrolases"/>
    <property type="match status" value="1"/>
</dbReference>
<keyword evidence="7" id="KW-0997">Cell inner membrane</keyword>
<dbReference type="GO" id="GO:0005886">
    <property type="term" value="C:plasma membrane"/>
    <property type="evidence" value="ECO:0007669"/>
    <property type="project" value="UniProtKB-SubCell"/>
</dbReference>
<organism evidence="19 20">
    <name type="scientific">Mycolicibacterium confluentis</name>
    <dbReference type="NCBI Taxonomy" id="28047"/>
    <lineage>
        <taxon>Bacteria</taxon>
        <taxon>Bacillati</taxon>
        <taxon>Actinomycetota</taxon>
        <taxon>Actinomycetes</taxon>
        <taxon>Mycobacteriales</taxon>
        <taxon>Mycobacteriaceae</taxon>
        <taxon>Mycolicibacterium</taxon>
    </lineage>
</organism>
<evidence type="ECO:0000256" key="11">
    <source>
        <dbReference type="ARBA" id="ARBA00022777"/>
    </source>
</evidence>
<evidence type="ECO:0000256" key="10">
    <source>
        <dbReference type="ARBA" id="ARBA00022741"/>
    </source>
</evidence>
<evidence type="ECO:0000313" key="20">
    <source>
        <dbReference type="Proteomes" id="UP000466931"/>
    </source>
</evidence>
<evidence type="ECO:0000256" key="6">
    <source>
        <dbReference type="ARBA" id="ARBA00022475"/>
    </source>
</evidence>
<dbReference type="NCBIfam" id="TIGR01007">
    <property type="entry name" value="eps_fam"/>
    <property type="match status" value="1"/>
</dbReference>
<evidence type="ECO:0000256" key="14">
    <source>
        <dbReference type="ARBA" id="ARBA00023136"/>
    </source>
</evidence>
<dbReference type="InterPro" id="IPR003856">
    <property type="entry name" value="LPS_length_determ_N"/>
</dbReference>
<dbReference type="InterPro" id="IPR050445">
    <property type="entry name" value="Bact_polysacc_biosynth/exp"/>
</dbReference>
<accession>A0A7I7Y1B1</accession>
<keyword evidence="6" id="KW-1003">Cell membrane</keyword>
<evidence type="ECO:0000313" key="19">
    <source>
        <dbReference type="EMBL" id="BBZ34911.1"/>
    </source>
</evidence>
<evidence type="ECO:0000256" key="15">
    <source>
        <dbReference type="ARBA" id="ARBA00023137"/>
    </source>
</evidence>
<sequence length="463" mass="49326">MTLEYFLKVVRMRWITVCSVALIGVLTAVIIILTTTPIYQATTRLFVSTSTGLSNSDLYQGNRLSQDRVMSYTELIMGQTLAQRTIDKLGLDMDAAALRENVKAKAKSGTVLINVQVRDQSPVRARDIANALSNEFVAMVSELESPTNGGPPNARVIVEQRAAVPERPVVPRTKQVLAFGLGLGVLLGIAAAVLREVLDNTIKTRENVEDSAGVGVVGSIPLDKKRRTEPAISFGRDHSPIAESFRALRTNLQFLSVDNPPRVIVITSSVPGEGKSTTAINLALALAEAGNRVALVDGDLRRPAIHKYLELVGTVGFSTVLSGGTSLADALQPTSFDGLTVLAAGVRPPNPSELLGSRAAQALLDELRTDFDFVIVDSAPLLAVTDAAILSAAADGAFMVVRFGSTKRDQLAHSVQTLADVGREPMGVVFTLVPAKAAGPYGYNYSYYGADSAPELEREPDTA</sequence>
<proteinExistence type="inferred from homology"/>
<dbReference type="Pfam" id="PF02706">
    <property type="entry name" value="Wzz"/>
    <property type="match status" value="1"/>
</dbReference>
<comment type="similarity">
    <text evidence="3">Belongs to the CpsD/CapB family.</text>
</comment>
<dbReference type="CDD" id="cd05387">
    <property type="entry name" value="BY-kinase"/>
    <property type="match status" value="1"/>
</dbReference>
<keyword evidence="8" id="KW-0808">Transferase</keyword>
<dbReference type="EMBL" id="AP022612">
    <property type="protein sequence ID" value="BBZ34911.1"/>
    <property type="molecule type" value="Genomic_DNA"/>
</dbReference>
<dbReference type="Pfam" id="PF13614">
    <property type="entry name" value="AAA_31"/>
    <property type="match status" value="1"/>
</dbReference>
<keyword evidence="13" id="KW-1133">Transmembrane helix</keyword>
<dbReference type="PANTHER" id="PTHR32309:SF13">
    <property type="entry name" value="FERRIC ENTEROBACTIN TRANSPORT PROTEIN FEPE"/>
    <property type="match status" value="1"/>
</dbReference>
<evidence type="ECO:0000256" key="1">
    <source>
        <dbReference type="ARBA" id="ARBA00004429"/>
    </source>
</evidence>
<dbReference type="InterPro" id="IPR027417">
    <property type="entry name" value="P-loop_NTPase"/>
</dbReference>
<keyword evidence="20" id="KW-1185">Reference proteome</keyword>
<comment type="subcellular location">
    <subcellularLocation>
        <location evidence="1">Cell inner membrane</location>
        <topology evidence="1">Multi-pass membrane protein</topology>
    </subcellularLocation>
</comment>
<dbReference type="FunFam" id="3.40.50.300:FF:000527">
    <property type="entry name" value="Tyrosine-protein kinase etk"/>
    <property type="match status" value="1"/>
</dbReference>
<reference evidence="19" key="2">
    <citation type="submission" date="2020-02" db="EMBL/GenBank/DDBJ databases">
        <authorList>
            <person name="Matsumoto Y."/>
            <person name="Motooka D."/>
            <person name="Nakamura S."/>
        </authorList>
    </citation>
    <scope>NUCLEOTIDE SEQUENCE</scope>
    <source>
        <strain evidence="19">JCM 13671</strain>
    </source>
</reference>
<dbReference type="InterPro" id="IPR005702">
    <property type="entry name" value="Wzc-like_C"/>
</dbReference>
<evidence type="ECO:0000256" key="4">
    <source>
        <dbReference type="ARBA" id="ARBA00008883"/>
    </source>
</evidence>
<dbReference type="EC" id="2.7.10.2" evidence="5"/>
<evidence type="ECO:0000256" key="9">
    <source>
        <dbReference type="ARBA" id="ARBA00022692"/>
    </source>
</evidence>
<keyword evidence="9" id="KW-0812">Transmembrane</keyword>
<dbReference type="GO" id="GO:0005524">
    <property type="term" value="F:ATP binding"/>
    <property type="evidence" value="ECO:0007669"/>
    <property type="project" value="UniProtKB-KW"/>
</dbReference>
<feature type="domain" description="Polysaccharide chain length determinant N-terminal" evidence="17">
    <location>
        <begin position="6"/>
        <end position="89"/>
    </location>
</feature>